<dbReference type="InterPro" id="IPR023997">
    <property type="entry name" value="TonB-dep_OMP_SusC/RagA_CS"/>
</dbReference>
<keyword evidence="10 17" id="KW-0675">Receptor</keyword>
<evidence type="ECO:0000256" key="11">
    <source>
        <dbReference type="ARBA" id="ARBA00023237"/>
    </source>
</evidence>
<dbReference type="InterPro" id="IPR036942">
    <property type="entry name" value="Beta-barrel_TonB_sf"/>
</dbReference>
<keyword evidence="4" id="KW-0410">Iron transport</keyword>
<evidence type="ECO:0000313" key="17">
    <source>
        <dbReference type="EMBL" id="UPK68067.1"/>
    </source>
</evidence>
<dbReference type="SUPFAM" id="SSF56935">
    <property type="entry name" value="Porins"/>
    <property type="match status" value="1"/>
</dbReference>
<accession>A0ABY4HWZ8</accession>
<protein>
    <submittedName>
        <fullName evidence="17">TonB-dependent receptor</fullName>
    </submittedName>
</protein>
<dbReference type="InterPro" id="IPR012910">
    <property type="entry name" value="Plug_dom"/>
</dbReference>
<feature type="domain" description="TonB-dependent receptor plug" evidence="16">
    <location>
        <begin position="197"/>
        <end position="328"/>
    </location>
</feature>
<keyword evidence="11 12" id="KW-0998">Cell outer membrane</keyword>
<comment type="subcellular location">
    <subcellularLocation>
        <location evidence="1 12">Cell outer membrane</location>
        <topology evidence="1 12">Multi-pass membrane protein</topology>
    </subcellularLocation>
</comment>
<evidence type="ECO:0000256" key="9">
    <source>
        <dbReference type="ARBA" id="ARBA00023136"/>
    </source>
</evidence>
<evidence type="ECO:0000256" key="5">
    <source>
        <dbReference type="ARBA" id="ARBA00022692"/>
    </source>
</evidence>
<evidence type="ECO:0000259" key="16">
    <source>
        <dbReference type="Pfam" id="PF07715"/>
    </source>
</evidence>
<dbReference type="PANTHER" id="PTHR30069">
    <property type="entry name" value="TONB-DEPENDENT OUTER MEMBRANE RECEPTOR"/>
    <property type="match status" value="1"/>
</dbReference>
<dbReference type="Gene3D" id="3.55.50.30">
    <property type="match status" value="1"/>
</dbReference>
<evidence type="ECO:0000256" key="2">
    <source>
        <dbReference type="ARBA" id="ARBA00022448"/>
    </source>
</evidence>
<dbReference type="InterPro" id="IPR011662">
    <property type="entry name" value="Secretin/TonB_short_N"/>
</dbReference>
<dbReference type="SUPFAM" id="SSF49464">
    <property type="entry name" value="Carboxypeptidase regulatory domain-like"/>
    <property type="match status" value="1"/>
</dbReference>
<keyword evidence="4" id="KW-0406">Ion transport</keyword>
<dbReference type="Pfam" id="PF07715">
    <property type="entry name" value="Plug"/>
    <property type="match status" value="1"/>
</dbReference>
<comment type="similarity">
    <text evidence="12 13">Belongs to the TonB-dependent receptor family.</text>
</comment>
<evidence type="ECO:0000256" key="6">
    <source>
        <dbReference type="ARBA" id="ARBA00022729"/>
    </source>
</evidence>
<gene>
    <name evidence="17" type="ORF">MYF79_24245</name>
</gene>
<dbReference type="InterPro" id="IPR037066">
    <property type="entry name" value="Plug_dom_sf"/>
</dbReference>
<dbReference type="Pfam" id="PF13715">
    <property type="entry name" value="CarbopepD_reg_2"/>
    <property type="match status" value="1"/>
</dbReference>
<sequence length="1104" mass="121277">MQAQSARAGKKVTIIANNTPLREILMSVTQQTGFEFVYLNEDINEHEKVTGRFINQEIDEFLAKLFSGKGLSISYRGNAITIRKKSDRPVVNTSTPPGDSSTIGTFSVSGRITDGNGNALPGATIMVKGARRGVSADDQGQFAFAAIPKNATLTVSLIGYEPKEVILTGNAYVSVKLKPVIGDLDEAIVVAYGTTSKSKNTGAVTVVKGSTIRDMPNQSFDRSLQGQVPGLLVTTGNGQPGGGVSNFVLRGIGTGTSAAGGSTVRQPLIVVDGVPLTDAGFINFRISDGANPISNPLSQINTADIESISVLKDASAIALYGSKASNGVILITTKKGKVGDAKINFSSRVDIASPVTHKNSVLTTDEYLGLLYESYKNSNPTQWTDEAIDKDLKAKFPTVTNNQGQTAFYEPQDWFDGLYKSPVATTSNNLSLSGGSDKSTYYLNLEVTNQNGVVKNSSFDRYSLRYNMTNQARNWLKVGLNSTFSYTKQDYPTFDDNVQTPTGFAYVAPPLDPIRLSTGKYYLQPFYHPAVKYFNNPVAQLDYNKYNIKAYRTIGNLFAEAMLNKNLRVRTDVGGDVMFSFNNEKLDPRFYISSMPPGIGQITSYNLLRTRVINTNSITYQQLFNEHSVSVLVAQESQLEYQRNQLAIRQGIPSVDLDDLSAATTLIDGSGVSNKVTLMSYFGQLNYSYKNKLNATVSARRDGSSKFGPNNRYGNYWSTGAGWVVSNEHFMNRLSKVINLLKLRASVGTAGNSATILNTTRYDLLQFATDNGVTYATLNDVAGNRDIKWEKVFNKDVGLEFSLFDRLNGTVDLYERSISDLLYAVNLYATSGYNSVIDNIGKMSNKGIEVGLSVDVIKSKDFSWRLAGNWSTNKNKLVKANQALAVNGKLIDKEGENYNSFYLVRWAGVNPDNGKPTWYDISGKVTETYSLNDRVIVGKPQPDGFGSLSTTIDYKRFQLSSLAVYQYGFQVFDVSGVTLLNDGVTFSYINQSKKALDRWQKPGDIAMNPRRVLNNVDGGNRNSTRYLYDGDFIRLKNISLSYAFGEQLLSKLKVRQLRVYANAYNVALWTKYKGLDPENVGALGDGNASYPQSRSYSLGLDLTF</sequence>
<keyword evidence="5 12" id="KW-0812">Transmembrane</keyword>
<keyword evidence="3 12" id="KW-1134">Transmembrane beta strand</keyword>
<dbReference type="EMBL" id="CP095855">
    <property type="protein sequence ID" value="UPK68067.1"/>
    <property type="molecule type" value="Genomic_DNA"/>
</dbReference>
<dbReference type="InterPro" id="IPR000531">
    <property type="entry name" value="Beta-barrel_TonB"/>
</dbReference>
<evidence type="ECO:0000256" key="13">
    <source>
        <dbReference type="RuleBase" id="RU003357"/>
    </source>
</evidence>
<proteinExistence type="inferred from homology"/>
<organism evidence="17 18">
    <name type="scientific">Chitinophaga filiformis</name>
    <name type="common">Myxococcus filiformis</name>
    <name type="synonym">Flexibacter filiformis</name>
    <dbReference type="NCBI Taxonomy" id="104663"/>
    <lineage>
        <taxon>Bacteria</taxon>
        <taxon>Pseudomonadati</taxon>
        <taxon>Bacteroidota</taxon>
        <taxon>Chitinophagia</taxon>
        <taxon>Chitinophagales</taxon>
        <taxon>Chitinophagaceae</taxon>
        <taxon>Chitinophaga</taxon>
    </lineage>
</organism>
<dbReference type="Pfam" id="PF07660">
    <property type="entry name" value="STN"/>
    <property type="match status" value="1"/>
</dbReference>
<feature type="domain" description="Secretin/TonB short N-terminal" evidence="15">
    <location>
        <begin position="36"/>
        <end position="85"/>
    </location>
</feature>
<dbReference type="InterPro" id="IPR008969">
    <property type="entry name" value="CarboxyPept-like_regulatory"/>
</dbReference>
<dbReference type="Gene3D" id="2.40.170.20">
    <property type="entry name" value="TonB-dependent receptor, beta-barrel domain"/>
    <property type="match status" value="1"/>
</dbReference>
<evidence type="ECO:0000256" key="1">
    <source>
        <dbReference type="ARBA" id="ARBA00004571"/>
    </source>
</evidence>
<evidence type="ECO:0000259" key="14">
    <source>
        <dbReference type="Pfam" id="PF00593"/>
    </source>
</evidence>
<evidence type="ECO:0000256" key="7">
    <source>
        <dbReference type="ARBA" id="ARBA00023004"/>
    </source>
</evidence>
<keyword evidence="2 12" id="KW-0813">Transport</keyword>
<name>A0ABY4HWZ8_CHIFI</name>
<keyword evidence="6" id="KW-0732">Signal</keyword>
<dbReference type="Gene3D" id="2.60.40.1120">
    <property type="entry name" value="Carboxypeptidase-like, regulatory domain"/>
    <property type="match status" value="1"/>
</dbReference>
<evidence type="ECO:0000256" key="3">
    <source>
        <dbReference type="ARBA" id="ARBA00022452"/>
    </source>
</evidence>
<dbReference type="InterPro" id="IPR023996">
    <property type="entry name" value="TonB-dep_OMP_SusC/RagA"/>
</dbReference>
<feature type="domain" description="TonB-dependent receptor-like beta-barrel" evidence="14">
    <location>
        <begin position="415"/>
        <end position="1066"/>
    </location>
</feature>
<evidence type="ECO:0000259" key="15">
    <source>
        <dbReference type="Pfam" id="PF07660"/>
    </source>
</evidence>
<evidence type="ECO:0000256" key="12">
    <source>
        <dbReference type="PROSITE-ProRule" id="PRU01360"/>
    </source>
</evidence>
<evidence type="ECO:0000256" key="8">
    <source>
        <dbReference type="ARBA" id="ARBA00023077"/>
    </source>
</evidence>
<dbReference type="PROSITE" id="PS52016">
    <property type="entry name" value="TONB_DEPENDENT_REC_3"/>
    <property type="match status" value="1"/>
</dbReference>
<dbReference type="PANTHER" id="PTHR30069:SF29">
    <property type="entry name" value="HEMOGLOBIN AND HEMOGLOBIN-HAPTOGLOBIN-BINDING PROTEIN 1-RELATED"/>
    <property type="match status" value="1"/>
</dbReference>
<dbReference type="Gene3D" id="2.170.130.10">
    <property type="entry name" value="TonB-dependent receptor, plug domain"/>
    <property type="match status" value="1"/>
</dbReference>
<dbReference type="Pfam" id="PF00593">
    <property type="entry name" value="TonB_dep_Rec_b-barrel"/>
    <property type="match status" value="1"/>
</dbReference>
<dbReference type="InterPro" id="IPR039426">
    <property type="entry name" value="TonB-dep_rcpt-like"/>
</dbReference>
<dbReference type="NCBIfam" id="TIGR04057">
    <property type="entry name" value="SusC_RagA_signa"/>
    <property type="match status" value="1"/>
</dbReference>
<keyword evidence="7" id="KW-0408">Iron</keyword>
<dbReference type="NCBIfam" id="TIGR04056">
    <property type="entry name" value="OMP_RagA_SusC"/>
    <property type="match status" value="1"/>
</dbReference>
<evidence type="ECO:0000256" key="4">
    <source>
        <dbReference type="ARBA" id="ARBA00022496"/>
    </source>
</evidence>
<reference evidence="17 18" key="1">
    <citation type="submission" date="2022-04" db="EMBL/GenBank/DDBJ databases">
        <title>The arsenic-methylating capacity of Chitinophaga filiformis YT5 during chitin decomposition.</title>
        <authorList>
            <person name="Chen G."/>
            <person name="Liang Y."/>
        </authorList>
    </citation>
    <scope>NUCLEOTIDE SEQUENCE [LARGE SCALE GENOMIC DNA]</scope>
    <source>
        <strain evidence="17 18">YT5</strain>
    </source>
</reference>
<keyword evidence="8 13" id="KW-0798">TonB box</keyword>
<keyword evidence="18" id="KW-1185">Reference proteome</keyword>
<evidence type="ECO:0000313" key="18">
    <source>
        <dbReference type="Proteomes" id="UP000830198"/>
    </source>
</evidence>
<keyword evidence="9 12" id="KW-0472">Membrane</keyword>
<dbReference type="RefSeq" id="WP_247810408.1">
    <property type="nucleotide sequence ID" value="NZ_CP095855.1"/>
</dbReference>
<dbReference type="Proteomes" id="UP000830198">
    <property type="component" value="Chromosome"/>
</dbReference>
<evidence type="ECO:0000256" key="10">
    <source>
        <dbReference type="ARBA" id="ARBA00023170"/>
    </source>
</evidence>